<evidence type="ECO:0000256" key="1">
    <source>
        <dbReference type="SAM" id="MobiDB-lite"/>
    </source>
</evidence>
<proteinExistence type="predicted"/>
<organism evidence="3 4">
    <name type="scientific">Ditylenchus dipsaci</name>
    <dbReference type="NCBI Taxonomy" id="166011"/>
    <lineage>
        <taxon>Eukaryota</taxon>
        <taxon>Metazoa</taxon>
        <taxon>Ecdysozoa</taxon>
        <taxon>Nematoda</taxon>
        <taxon>Chromadorea</taxon>
        <taxon>Rhabditida</taxon>
        <taxon>Tylenchina</taxon>
        <taxon>Tylenchomorpha</taxon>
        <taxon>Sphaerularioidea</taxon>
        <taxon>Anguinidae</taxon>
        <taxon>Anguininae</taxon>
        <taxon>Ditylenchus</taxon>
    </lineage>
</organism>
<dbReference type="PROSITE" id="PS50835">
    <property type="entry name" value="IG_LIKE"/>
    <property type="match status" value="1"/>
</dbReference>
<feature type="compositionally biased region" description="Low complexity" evidence="1">
    <location>
        <begin position="1"/>
        <end position="17"/>
    </location>
</feature>
<dbReference type="InterPro" id="IPR013783">
    <property type="entry name" value="Ig-like_fold"/>
</dbReference>
<dbReference type="WBParaSite" id="jg2795">
    <property type="protein sequence ID" value="jg2795"/>
    <property type="gene ID" value="jg2795"/>
</dbReference>
<evidence type="ECO:0000313" key="3">
    <source>
        <dbReference type="Proteomes" id="UP000887574"/>
    </source>
</evidence>
<name>A0A915E786_9BILA</name>
<feature type="domain" description="Ig-like" evidence="2">
    <location>
        <begin position="81"/>
        <end position="190"/>
    </location>
</feature>
<feature type="region of interest" description="Disordered" evidence="1">
    <location>
        <begin position="1"/>
        <end position="41"/>
    </location>
</feature>
<evidence type="ECO:0000313" key="4">
    <source>
        <dbReference type="WBParaSite" id="jg2795"/>
    </source>
</evidence>
<evidence type="ECO:0000259" key="2">
    <source>
        <dbReference type="PROSITE" id="PS50835"/>
    </source>
</evidence>
<keyword evidence="3" id="KW-1185">Reference proteome</keyword>
<dbReference type="Gene3D" id="2.60.40.10">
    <property type="entry name" value="Immunoglobulins"/>
    <property type="match status" value="1"/>
</dbReference>
<accession>A0A915E786</accession>
<sequence length="232" mass="25981">MFDTEASTSAETQATTSLPGCPMSRRTTVSESRRRSSKPSNFLPKSSFAKLMQLPACLVLCSLVMLVAQAQEELAMPHNNPFLAEPEPNPYYVGQNQPGPTIKCAIAGEYRNRSRYELEWLRVVKGNPTTISKNSLLFKKDYDLLESSRDGEYNLRIRSVSLVRDNGNFFCRLIDLVDGHQKQSRPAEVVVVESETSVCEKPLQGQQHRKQDGCAGQKYSSTATRIMQQIST</sequence>
<dbReference type="AlphaFoldDB" id="A0A915E786"/>
<protein>
    <submittedName>
        <fullName evidence="4">Ig-like domain-containing protein</fullName>
    </submittedName>
</protein>
<reference evidence="4" key="1">
    <citation type="submission" date="2022-11" db="UniProtKB">
        <authorList>
            <consortium name="WormBaseParasite"/>
        </authorList>
    </citation>
    <scope>IDENTIFICATION</scope>
</reference>
<dbReference type="InterPro" id="IPR007110">
    <property type="entry name" value="Ig-like_dom"/>
</dbReference>
<dbReference type="Proteomes" id="UP000887574">
    <property type="component" value="Unplaced"/>
</dbReference>